<evidence type="ECO:0000313" key="2">
    <source>
        <dbReference type="Proteomes" id="UP001433508"/>
    </source>
</evidence>
<keyword evidence="2" id="KW-1185">Reference proteome</keyword>
<name>A0ACC3T9R5_LIPKO</name>
<organism evidence="1 2">
    <name type="scientific">Lipomyces kononenkoae</name>
    <name type="common">Yeast</name>
    <dbReference type="NCBI Taxonomy" id="34357"/>
    <lineage>
        <taxon>Eukaryota</taxon>
        <taxon>Fungi</taxon>
        <taxon>Dikarya</taxon>
        <taxon>Ascomycota</taxon>
        <taxon>Saccharomycotina</taxon>
        <taxon>Lipomycetes</taxon>
        <taxon>Lipomycetales</taxon>
        <taxon>Lipomycetaceae</taxon>
        <taxon>Lipomyces</taxon>
    </lineage>
</organism>
<protein>
    <submittedName>
        <fullName evidence="1">Guanine nucleotide exchange factor</fullName>
    </submittedName>
</protein>
<comment type="caution">
    <text evidence="1">The sequence shown here is derived from an EMBL/GenBank/DDBJ whole genome shotgun (WGS) entry which is preliminary data.</text>
</comment>
<gene>
    <name evidence="1" type="ORF">V1525DRAFT_453948</name>
</gene>
<proteinExistence type="predicted"/>
<sequence length="439" mass="49169">MIHNSGTGAKSSASSLLDRLGHASRTSSLSHDELLAILVNLKLEGRDPNRATVIFSKESLELLVGYGVTPNPLDIRLETLRIIANALLLSPDLRKQFRALPVLVREYKGASADEEFVVSRIMFLLTIEPGTYTSDVLYDLLEYIFLHVMRHAEGDLSACSLPALTETCKLLFNILCKYSNGSPSYDDLIGPLSSTIKRLPRILNSVSCSIISCLLKLPCNADIYFRDEAPTELSEVFFELLSNAVQPQVVDADGLDDTIVPLLLLLRNIFTAARNEQVREYFKAKIFPSEDERSRPLGQSSSLASHLLQIISKPTFMKSREVIYQIMWDGSDHDVSKFIYHIGYGYAVGYLVGHDIPVPEDVLSENVPNFPDNINPVTGQRLENESRSPSLANMTDEEKEREAERLFVLFERMRENGIIDVENPVRTAVQSGRFQELSD</sequence>
<dbReference type="EMBL" id="MU971339">
    <property type="protein sequence ID" value="KAK9240504.1"/>
    <property type="molecule type" value="Genomic_DNA"/>
</dbReference>
<accession>A0ACC3T9R5</accession>
<reference evidence="2" key="1">
    <citation type="journal article" date="2024" name="Front. Bioeng. Biotechnol.">
        <title>Genome-scale model development and genomic sequencing of the oleaginous clade Lipomyces.</title>
        <authorList>
            <person name="Czajka J.J."/>
            <person name="Han Y."/>
            <person name="Kim J."/>
            <person name="Mondo S.J."/>
            <person name="Hofstad B.A."/>
            <person name="Robles A."/>
            <person name="Haridas S."/>
            <person name="Riley R."/>
            <person name="LaButti K."/>
            <person name="Pangilinan J."/>
            <person name="Andreopoulos W."/>
            <person name="Lipzen A."/>
            <person name="Yan J."/>
            <person name="Wang M."/>
            <person name="Ng V."/>
            <person name="Grigoriev I.V."/>
            <person name="Spatafora J.W."/>
            <person name="Magnuson J.K."/>
            <person name="Baker S.E."/>
            <person name="Pomraning K.R."/>
        </authorList>
    </citation>
    <scope>NUCLEOTIDE SEQUENCE [LARGE SCALE GENOMIC DNA]</scope>
    <source>
        <strain evidence="2">CBS 7786</strain>
    </source>
</reference>
<evidence type="ECO:0000313" key="1">
    <source>
        <dbReference type="EMBL" id="KAK9240504.1"/>
    </source>
</evidence>
<dbReference type="Proteomes" id="UP001433508">
    <property type="component" value="Unassembled WGS sequence"/>
</dbReference>